<gene>
    <name evidence="2" type="ORF">Voc01_064160</name>
</gene>
<dbReference type="EMBL" id="BOPH01000088">
    <property type="protein sequence ID" value="GIJ71499.1"/>
    <property type="molecule type" value="Genomic_DNA"/>
</dbReference>
<keyword evidence="3" id="KW-1185">Reference proteome</keyword>
<organism evidence="2 3">
    <name type="scientific">Virgisporangium ochraceum</name>
    <dbReference type="NCBI Taxonomy" id="65505"/>
    <lineage>
        <taxon>Bacteria</taxon>
        <taxon>Bacillati</taxon>
        <taxon>Actinomycetota</taxon>
        <taxon>Actinomycetes</taxon>
        <taxon>Micromonosporales</taxon>
        <taxon>Micromonosporaceae</taxon>
        <taxon>Virgisporangium</taxon>
    </lineage>
</organism>
<accession>A0A8J4EE90</accession>
<evidence type="ECO:0000313" key="3">
    <source>
        <dbReference type="Proteomes" id="UP000635606"/>
    </source>
</evidence>
<feature type="region of interest" description="Disordered" evidence="1">
    <location>
        <begin position="33"/>
        <end position="88"/>
    </location>
</feature>
<evidence type="ECO:0000313" key="2">
    <source>
        <dbReference type="EMBL" id="GIJ71499.1"/>
    </source>
</evidence>
<dbReference type="Proteomes" id="UP000635606">
    <property type="component" value="Unassembled WGS sequence"/>
</dbReference>
<sequence>MTQSRGARKPTPNWIAETRFINRARGFGCPDRYIQRDSRGQTTPRIGAPSTAVARDGSRATESDSGQMSQRLRWTIDSFAQRRPRPQV</sequence>
<reference evidence="2" key="1">
    <citation type="submission" date="2021-01" db="EMBL/GenBank/DDBJ databases">
        <title>Whole genome shotgun sequence of Virgisporangium ochraceum NBRC 16418.</title>
        <authorList>
            <person name="Komaki H."/>
            <person name="Tamura T."/>
        </authorList>
    </citation>
    <scope>NUCLEOTIDE SEQUENCE</scope>
    <source>
        <strain evidence="2">NBRC 16418</strain>
    </source>
</reference>
<evidence type="ECO:0000256" key="1">
    <source>
        <dbReference type="SAM" id="MobiDB-lite"/>
    </source>
</evidence>
<feature type="compositionally biased region" description="Polar residues" evidence="1">
    <location>
        <begin position="63"/>
        <end position="72"/>
    </location>
</feature>
<proteinExistence type="predicted"/>
<protein>
    <submittedName>
        <fullName evidence="2">Uncharacterized protein</fullName>
    </submittedName>
</protein>
<dbReference type="AlphaFoldDB" id="A0A8J4EE90"/>
<comment type="caution">
    <text evidence="2">The sequence shown here is derived from an EMBL/GenBank/DDBJ whole genome shotgun (WGS) entry which is preliminary data.</text>
</comment>
<name>A0A8J4EE90_9ACTN</name>